<protein>
    <submittedName>
        <fullName evidence="1">Uncharacterized protein</fullName>
    </submittedName>
</protein>
<accession>A0ACB9MG97</accession>
<reference evidence="1 2" key="1">
    <citation type="journal article" date="2022" name="DNA Res.">
        <title>Chromosomal-level genome assembly of the orchid tree Bauhinia variegata (Leguminosae; Cercidoideae) supports the allotetraploid origin hypothesis of Bauhinia.</title>
        <authorList>
            <person name="Zhong Y."/>
            <person name="Chen Y."/>
            <person name="Zheng D."/>
            <person name="Pang J."/>
            <person name="Liu Y."/>
            <person name="Luo S."/>
            <person name="Meng S."/>
            <person name="Qian L."/>
            <person name="Wei D."/>
            <person name="Dai S."/>
            <person name="Zhou R."/>
        </authorList>
    </citation>
    <scope>NUCLEOTIDE SEQUENCE [LARGE SCALE GENOMIC DNA]</scope>
    <source>
        <strain evidence="1">BV-YZ2020</strain>
    </source>
</reference>
<name>A0ACB9MG97_BAUVA</name>
<evidence type="ECO:0000313" key="1">
    <source>
        <dbReference type="EMBL" id="KAI4322010.1"/>
    </source>
</evidence>
<keyword evidence="2" id="KW-1185">Reference proteome</keyword>
<organism evidence="1 2">
    <name type="scientific">Bauhinia variegata</name>
    <name type="common">Purple orchid tree</name>
    <name type="synonym">Phanera variegata</name>
    <dbReference type="NCBI Taxonomy" id="167791"/>
    <lineage>
        <taxon>Eukaryota</taxon>
        <taxon>Viridiplantae</taxon>
        <taxon>Streptophyta</taxon>
        <taxon>Embryophyta</taxon>
        <taxon>Tracheophyta</taxon>
        <taxon>Spermatophyta</taxon>
        <taxon>Magnoliopsida</taxon>
        <taxon>eudicotyledons</taxon>
        <taxon>Gunneridae</taxon>
        <taxon>Pentapetalae</taxon>
        <taxon>rosids</taxon>
        <taxon>fabids</taxon>
        <taxon>Fabales</taxon>
        <taxon>Fabaceae</taxon>
        <taxon>Cercidoideae</taxon>
        <taxon>Cercideae</taxon>
        <taxon>Bauhiniinae</taxon>
        <taxon>Bauhinia</taxon>
    </lineage>
</organism>
<dbReference type="EMBL" id="CM039434">
    <property type="protein sequence ID" value="KAI4322010.1"/>
    <property type="molecule type" value="Genomic_DNA"/>
</dbReference>
<gene>
    <name evidence="1" type="ORF">L6164_021736</name>
</gene>
<proteinExistence type="predicted"/>
<comment type="caution">
    <text evidence="1">The sequence shown here is derived from an EMBL/GenBank/DDBJ whole genome shotgun (WGS) entry which is preliminary data.</text>
</comment>
<evidence type="ECO:0000313" key="2">
    <source>
        <dbReference type="Proteomes" id="UP000828941"/>
    </source>
</evidence>
<sequence length="366" mass="40313">MGIASNTSPVATTCSSALSQCYACQSPPWKLSYLWALSPRPRTKTSFTLTSRSRTTRFATGRPVSAVTRQMDMDVKEHGPLQKGIAEFYDESSGIWEDVWGDHMHHGFYDPDSAVSVSDHRAAQIRMIEEALRFAALPEEPVKWPKTIVDVGCGIGGSSRYLARKFGATSVGITLSPVQAQRANALAAAQGLADKVSFQVADALEQPFPDGNFDLVWSMESGEHMPDKAKFVAELARVAAPGATIIIVTWCHRDLGPGEESLKPWEEKLLKKICDAFYLPDWCSTADYVKLLESLSLQDIKSADWSPFVAPFWPAVIRSALTWKGLTSLLRSGLKTIRGALAMPLMIEGFKKDLIKFAIITCRKPE</sequence>
<dbReference type="Proteomes" id="UP000828941">
    <property type="component" value="Chromosome 9"/>
</dbReference>